<dbReference type="KEGG" id="nml:Namu_4077"/>
<dbReference type="eggNOG" id="COG1357">
    <property type="taxonomic scope" value="Bacteria"/>
</dbReference>
<accession>C8XHR4</accession>
<dbReference type="AlphaFoldDB" id="C8XHR4"/>
<protein>
    <recommendedName>
        <fullName evidence="4">Tetratricopeptide TPR_4</fullName>
    </recommendedName>
</protein>
<keyword evidence="3" id="KW-1185">Reference proteome</keyword>
<feature type="region of interest" description="Disordered" evidence="1">
    <location>
        <begin position="249"/>
        <end position="353"/>
    </location>
</feature>
<gene>
    <name evidence="2" type="ordered locus">Namu_4077</name>
</gene>
<dbReference type="STRING" id="479431.Namu_4077"/>
<proteinExistence type="predicted"/>
<dbReference type="RefSeq" id="WP_015749192.1">
    <property type="nucleotide sequence ID" value="NC_013235.1"/>
</dbReference>
<feature type="region of interest" description="Disordered" evidence="1">
    <location>
        <begin position="1"/>
        <end position="25"/>
    </location>
</feature>
<dbReference type="InParanoid" id="C8XHR4"/>
<feature type="compositionally biased region" description="Polar residues" evidence="1">
    <location>
        <begin position="288"/>
        <end position="316"/>
    </location>
</feature>
<dbReference type="EMBL" id="CP001737">
    <property type="protein sequence ID" value="ACV80367.1"/>
    <property type="molecule type" value="Genomic_DNA"/>
</dbReference>
<dbReference type="OrthoDB" id="3215237at2"/>
<dbReference type="InterPro" id="IPR001646">
    <property type="entry name" value="5peptide_repeat"/>
</dbReference>
<dbReference type="InterPro" id="IPR011990">
    <property type="entry name" value="TPR-like_helical_dom_sf"/>
</dbReference>
<dbReference type="Gene3D" id="2.160.20.80">
    <property type="entry name" value="E3 ubiquitin-protein ligase SopA"/>
    <property type="match status" value="1"/>
</dbReference>
<reference evidence="3" key="1">
    <citation type="submission" date="2009-09" db="EMBL/GenBank/DDBJ databases">
        <title>The complete genome of Nakamurella multipartita DSM 44233.</title>
        <authorList>
            <consortium name="US DOE Joint Genome Institute (JGI-PGF)"/>
            <person name="Lucas S."/>
            <person name="Copeland A."/>
            <person name="Lapidus A."/>
            <person name="Glavina del Rio T."/>
            <person name="Dalin E."/>
            <person name="Tice H."/>
            <person name="Bruce D."/>
            <person name="Goodwin L."/>
            <person name="Pitluck S."/>
            <person name="Kyrpides N."/>
            <person name="Mavromatis K."/>
            <person name="Ivanova N."/>
            <person name="Ovchinnikova G."/>
            <person name="Sims D."/>
            <person name="Meincke L."/>
            <person name="Brettin T."/>
            <person name="Detter J.C."/>
            <person name="Han C."/>
            <person name="Larimer F."/>
            <person name="Land M."/>
            <person name="Hauser L."/>
            <person name="Markowitz V."/>
            <person name="Cheng J.-F."/>
            <person name="Hugenholtz P."/>
            <person name="Woyke T."/>
            <person name="Wu D."/>
            <person name="Klenk H.-P."/>
            <person name="Eisen J.A."/>
        </authorList>
    </citation>
    <scope>NUCLEOTIDE SEQUENCE [LARGE SCALE GENOMIC DNA]</scope>
    <source>
        <strain evidence="3">ATCC 700099 / DSM 44233 / CIP 104796 / JCM 9543 / NBRC 105858 / Y-104</strain>
    </source>
</reference>
<sequence length="374" mass="38335">MPETGSRRRAEDIGETWPDLPEWATPDALDADARRDLRGLSKDGAAWVAAHLVAAGTLADEDPEAAWAHARAARARGGRIAVVRETVGLVAYRAGEWAEAIGELRAARRMGGGPGHLAVLADCERALGHPEKAIELARSEQAAALDEEATIELATVVAGARADLGQLDAGLAHLEQFGPDKLGHHPRLAYAYADLLDRAGRESDALTWFIRAANADADEDTDAQDRVEALAASVGAAVVPAAAAAVPENGTDQAADADADSESVGPEHAESEADESEADASEVDASGTDASGTDASGTDVSGTDVSGTDVSGTDASETGEAEVDGAGADEAGADQPAAPPAMFTEVEPERAPLPALSEDMTALLFSDEPPAGDR</sequence>
<feature type="compositionally biased region" description="Acidic residues" evidence="1">
    <location>
        <begin position="272"/>
        <end position="282"/>
    </location>
</feature>
<evidence type="ECO:0000313" key="2">
    <source>
        <dbReference type="EMBL" id="ACV80367.1"/>
    </source>
</evidence>
<dbReference type="Pfam" id="PF00805">
    <property type="entry name" value="Pentapeptide"/>
    <property type="match status" value="1"/>
</dbReference>
<evidence type="ECO:0000256" key="1">
    <source>
        <dbReference type="SAM" id="MobiDB-lite"/>
    </source>
</evidence>
<dbReference type="eggNOG" id="COG0457">
    <property type="taxonomic scope" value="Bacteria"/>
</dbReference>
<dbReference type="HOGENOM" id="CLU_026634_0_1_11"/>
<evidence type="ECO:0008006" key="4">
    <source>
        <dbReference type="Google" id="ProtNLM"/>
    </source>
</evidence>
<evidence type="ECO:0000313" key="3">
    <source>
        <dbReference type="Proteomes" id="UP000002218"/>
    </source>
</evidence>
<feature type="compositionally biased region" description="Basic and acidic residues" evidence="1">
    <location>
        <begin position="1"/>
        <end position="12"/>
    </location>
</feature>
<feature type="compositionally biased region" description="Low complexity" evidence="1">
    <location>
        <begin position="324"/>
        <end position="336"/>
    </location>
</feature>
<name>C8XHR4_NAKMY</name>
<organism evidence="2 3">
    <name type="scientific">Nakamurella multipartita (strain ATCC 700099 / DSM 44233 / CIP 104796 / JCM 9543 / NBRC 105858 / Y-104)</name>
    <name type="common">Microsphaera multipartita</name>
    <dbReference type="NCBI Taxonomy" id="479431"/>
    <lineage>
        <taxon>Bacteria</taxon>
        <taxon>Bacillati</taxon>
        <taxon>Actinomycetota</taxon>
        <taxon>Actinomycetes</taxon>
        <taxon>Nakamurellales</taxon>
        <taxon>Nakamurellaceae</taxon>
        <taxon>Nakamurella</taxon>
    </lineage>
</organism>
<dbReference type="Gene3D" id="1.25.40.10">
    <property type="entry name" value="Tetratricopeptide repeat domain"/>
    <property type="match status" value="1"/>
</dbReference>
<dbReference type="Proteomes" id="UP000002218">
    <property type="component" value="Chromosome"/>
</dbReference>
<reference evidence="2 3" key="2">
    <citation type="journal article" date="2010" name="Stand. Genomic Sci.">
        <title>Complete genome sequence of Nakamurella multipartita type strain (Y-104).</title>
        <authorList>
            <person name="Tice H."/>
            <person name="Mayilraj S."/>
            <person name="Sims D."/>
            <person name="Lapidus A."/>
            <person name="Nolan M."/>
            <person name="Lucas S."/>
            <person name="Glavina Del Rio T."/>
            <person name="Copeland A."/>
            <person name="Cheng J.F."/>
            <person name="Meincke L."/>
            <person name="Bruce D."/>
            <person name="Goodwin L."/>
            <person name="Pitluck S."/>
            <person name="Ivanova N."/>
            <person name="Mavromatis K."/>
            <person name="Ovchinnikova G."/>
            <person name="Pati A."/>
            <person name="Chen A."/>
            <person name="Palaniappan K."/>
            <person name="Land M."/>
            <person name="Hauser L."/>
            <person name="Chang Y.J."/>
            <person name="Jeffries C.D."/>
            <person name="Detter J.C."/>
            <person name="Brettin T."/>
            <person name="Rohde M."/>
            <person name="Goker M."/>
            <person name="Bristow J."/>
            <person name="Eisen J.A."/>
            <person name="Markowitz V."/>
            <person name="Hugenholtz P."/>
            <person name="Kyrpides N.C."/>
            <person name="Klenk H.P."/>
            <person name="Chen F."/>
        </authorList>
    </citation>
    <scope>NUCLEOTIDE SEQUENCE [LARGE SCALE GENOMIC DNA]</scope>
    <source>
        <strain evidence="3">ATCC 700099 / DSM 44233 / CIP 104796 / JCM 9543 / NBRC 105858 / Y-104</strain>
    </source>
</reference>